<sequence>MIQVPKLACADICCWHSLDQSSLSLNKAGLAYLLCPFPQIICFL</sequence>
<organism evidence="1">
    <name type="scientific">Anguilla anguilla</name>
    <name type="common">European freshwater eel</name>
    <name type="synonym">Muraena anguilla</name>
    <dbReference type="NCBI Taxonomy" id="7936"/>
    <lineage>
        <taxon>Eukaryota</taxon>
        <taxon>Metazoa</taxon>
        <taxon>Chordata</taxon>
        <taxon>Craniata</taxon>
        <taxon>Vertebrata</taxon>
        <taxon>Euteleostomi</taxon>
        <taxon>Actinopterygii</taxon>
        <taxon>Neopterygii</taxon>
        <taxon>Teleostei</taxon>
        <taxon>Anguilliformes</taxon>
        <taxon>Anguillidae</taxon>
        <taxon>Anguilla</taxon>
    </lineage>
</organism>
<proteinExistence type="predicted"/>
<dbReference type="AlphaFoldDB" id="A0A0E9W836"/>
<dbReference type="EMBL" id="GBXM01022929">
    <property type="protein sequence ID" value="JAH85648.1"/>
    <property type="molecule type" value="Transcribed_RNA"/>
</dbReference>
<reference evidence="1" key="1">
    <citation type="submission" date="2014-11" db="EMBL/GenBank/DDBJ databases">
        <authorList>
            <person name="Amaro Gonzalez C."/>
        </authorList>
    </citation>
    <scope>NUCLEOTIDE SEQUENCE</scope>
</reference>
<evidence type="ECO:0000313" key="1">
    <source>
        <dbReference type="EMBL" id="JAH85648.1"/>
    </source>
</evidence>
<reference evidence="1" key="2">
    <citation type="journal article" date="2015" name="Fish Shellfish Immunol.">
        <title>Early steps in the European eel (Anguilla anguilla)-Vibrio vulnificus interaction in the gills: Role of the RtxA13 toxin.</title>
        <authorList>
            <person name="Callol A."/>
            <person name="Pajuelo D."/>
            <person name="Ebbesson L."/>
            <person name="Teles M."/>
            <person name="MacKenzie S."/>
            <person name="Amaro C."/>
        </authorList>
    </citation>
    <scope>NUCLEOTIDE SEQUENCE</scope>
</reference>
<accession>A0A0E9W836</accession>
<name>A0A0E9W836_ANGAN</name>
<protein>
    <submittedName>
        <fullName evidence="1">Uncharacterized protein</fullName>
    </submittedName>
</protein>